<dbReference type="Pfam" id="PF13361">
    <property type="entry name" value="UvrD_C"/>
    <property type="match status" value="2"/>
</dbReference>
<evidence type="ECO:0000256" key="7">
    <source>
        <dbReference type="ARBA" id="ARBA00034808"/>
    </source>
</evidence>
<dbReference type="Gene3D" id="3.40.50.300">
    <property type="entry name" value="P-loop containing nucleotide triphosphate hydrolases"/>
    <property type="match status" value="3"/>
</dbReference>
<evidence type="ECO:0000256" key="1">
    <source>
        <dbReference type="ARBA" id="ARBA00022741"/>
    </source>
</evidence>
<dbReference type="InterPro" id="IPR000212">
    <property type="entry name" value="DNA_helicase_UvrD/REP"/>
</dbReference>
<evidence type="ECO:0000313" key="11">
    <source>
        <dbReference type="EMBL" id="CDC46678.1"/>
    </source>
</evidence>
<dbReference type="PANTHER" id="PTHR11070">
    <property type="entry name" value="UVRD / RECB / PCRA DNA HELICASE FAMILY MEMBER"/>
    <property type="match status" value="1"/>
</dbReference>
<evidence type="ECO:0000256" key="3">
    <source>
        <dbReference type="ARBA" id="ARBA00022806"/>
    </source>
</evidence>
<dbReference type="EC" id="5.6.2.4" evidence="7"/>
<evidence type="ECO:0000256" key="5">
    <source>
        <dbReference type="ARBA" id="ARBA00023235"/>
    </source>
</evidence>
<keyword evidence="3 11" id="KW-0347">Helicase</keyword>
<dbReference type="SUPFAM" id="SSF52540">
    <property type="entry name" value="P-loop containing nucleoside triphosphate hydrolases"/>
    <property type="match status" value="1"/>
</dbReference>
<dbReference type="GO" id="GO:0043138">
    <property type="term" value="F:3'-5' DNA helicase activity"/>
    <property type="evidence" value="ECO:0007669"/>
    <property type="project" value="UniProtKB-EC"/>
</dbReference>
<dbReference type="GO" id="GO:0005524">
    <property type="term" value="F:ATP binding"/>
    <property type="evidence" value="ECO:0007669"/>
    <property type="project" value="UniProtKB-KW"/>
</dbReference>
<dbReference type="InterPro" id="IPR014017">
    <property type="entry name" value="DNA_helicase_UvrD-like_C"/>
</dbReference>
<dbReference type="GO" id="GO:0000725">
    <property type="term" value="P:recombinational repair"/>
    <property type="evidence" value="ECO:0007669"/>
    <property type="project" value="TreeGrafter"/>
</dbReference>
<organism evidence="11 12">
    <name type="scientific">[Eubacterium] siraeum CAG:80</name>
    <dbReference type="NCBI Taxonomy" id="1263080"/>
    <lineage>
        <taxon>Bacteria</taxon>
        <taxon>Bacillati</taxon>
        <taxon>Bacillota</taxon>
        <taxon>Clostridia</taxon>
        <taxon>Eubacteriales</taxon>
        <taxon>Oscillospiraceae</taxon>
        <taxon>Oscillospiraceae incertae sedis</taxon>
    </lineage>
</organism>
<keyword evidence="4" id="KW-0067">ATP-binding</keyword>
<dbReference type="InterPro" id="IPR027417">
    <property type="entry name" value="P-loop_NTPase"/>
</dbReference>
<reference evidence="11" key="1">
    <citation type="submission" date="2012-11" db="EMBL/GenBank/DDBJ databases">
        <title>Dependencies among metagenomic species, viruses, plasmids and units of genetic variation.</title>
        <authorList>
            <person name="Nielsen H.B."/>
            <person name="Almeida M."/>
            <person name="Juncker A.S."/>
            <person name="Rasmussen S."/>
            <person name="Li J."/>
            <person name="Sunagawa S."/>
            <person name="Plichta D."/>
            <person name="Gautier L."/>
            <person name="Le Chatelier E."/>
            <person name="Peletier E."/>
            <person name="Bonde I."/>
            <person name="Nielsen T."/>
            <person name="Manichanh C."/>
            <person name="Arumugam M."/>
            <person name="Batto J."/>
            <person name="Santos M.B.Q.D."/>
            <person name="Blom N."/>
            <person name="Borruel N."/>
            <person name="Burgdorf K.S."/>
            <person name="Boumezbeur F."/>
            <person name="Casellas F."/>
            <person name="Dore J."/>
            <person name="Guarner F."/>
            <person name="Hansen T."/>
            <person name="Hildebrand F."/>
            <person name="Kaas R.S."/>
            <person name="Kennedy S."/>
            <person name="Kristiansen K."/>
            <person name="Kultima J.R."/>
            <person name="Leonard P."/>
            <person name="Levenez F."/>
            <person name="Lund O."/>
            <person name="Moumen B."/>
            <person name="Le Paslier D."/>
            <person name="Pons N."/>
            <person name="Pedersen O."/>
            <person name="Prifti E."/>
            <person name="Qin J."/>
            <person name="Raes J."/>
            <person name="Tap J."/>
            <person name="Tims S."/>
            <person name="Ussery D.W."/>
            <person name="Yamada T."/>
            <person name="MetaHit consortium"/>
            <person name="Renault P."/>
            <person name="Sicheritz-Ponten T."/>
            <person name="Bork P."/>
            <person name="Wang J."/>
            <person name="Brunak S."/>
            <person name="Ehrlich S.D."/>
        </authorList>
    </citation>
    <scope>NUCLEOTIDE SEQUENCE [LARGE SCALE GENOMIC DNA]</scope>
</reference>
<keyword evidence="1" id="KW-0547">Nucleotide-binding</keyword>
<evidence type="ECO:0000256" key="2">
    <source>
        <dbReference type="ARBA" id="ARBA00022801"/>
    </source>
</evidence>
<evidence type="ECO:0000256" key="4">
    <source>
        <dbReference type="ARBA" id="ARBA00022840"/>
    </source>
</evidence>
<comment type="caution">
    <text evidence="11">The sequence shown here is derived from an EMBL/GenBank/DDBJ whole genome shotgun (WGS) entry which is preliminary data.</text>
</comment>
<dbReference type="EMBL" id="CBFJ010000127">
    <property type="protein sequence ID" value="CDC46678.1"/>
    <property type="molecule type" value="Genomic_DNA"/>
</dbReference>
<sequence length="446" mass="51176">MIRSDDIDLGKVTKTVLVIDEAQDMDANEFSLVEALMERNDELRVIAVGDDDQNIYQFRGSDSKYLRKLITDYNAKQYDLVENYRSSRSIVNFANCFVKEITERLKTADISAVTSQNGEVRFVKHTGSYIENALIDDVISTYDGGTTCVLTNTNDETLVVLGILKQRGVEAKLIQSIGSLDIYNIAELRYFIKKLQLTDDTAVISNEQWGNAVYELQTAYSDSTCLPLMLDILNTFKENNKKLYRSDFEIFLHESRLEDFYKAEQGVITISTMHRSKGREFDNVYVLLNNPDIASDENKRKLYVAFTRAKSKLCVHYSGTAFDKYKDCATDFSVDEKEYSRPTDITLQLSYKDVYLDFFKDKKHLILKLKSGAELEVEGRRLYCNYCGKKYPVAQFSRDCSNRIQSITQKGYSIKSARIRYIVAWKGENDERETAIILPDVDLKLG</sequence>
<dbReference type="AlphaFoldDB" id="R6RCS2"/>
<gene>
    <name evidence="11" type="ORF">BN788_02030</name>
</gene>
<evidence type="ECO:0000256" key="6">
    <source>
        <dbReference type="ARBA" id="ARBA00034617"/>
    </source>
</evidence>
<feature type="domain" description="UvrD-like helicase C-terminal" evidence="10">
    <location>
        <begin position="79"/>
        <end position="193"/>
    </location>
</feature>
<dbReference type="InterPro" id="IPR014016">
    <property type="entry name" value="UvrD-like_ATP-bd"/>
</dbReference>
<protein>
    <recommendedName>
        <fullName evidence="7">DNA 3'-5' helicase</fullName>
        <ecNumber evidence="7">5.6.2.4</ecNumber>
    </recommendedName>
</protein>
<feature type="domain" description="UvrD-like helicase ATP-binding" evidence="9">
    <location>
        <begin position="16"/>
        <end position="73"/>
    </location>
</feature>
<comment type="catalytic activity">
    <reaction evidence="6">
        <text>Couples ATP hydrolysis with the unwinding of duplex DNA by translocating in the 3'-5' direction.</text>
        <dbReference type="EC" id="5.6.2.4"/>
    </reaction>
</comment>
<keyword evidence="5" id="KW-0413">Isomerase</keyword>
<dbReference type="GO" id="GO:0016887">
    <property type="term" value="F:ATP hydrolysis activity"/>
    <property type="evidence" value="ECO:0007669"/>
    <property type="project" value="RHEA"/>
</dbReference>
<evidence type="ECO:0000259" key="9">
    <source>
        <dbReference type="Pfam" id="PF00580"/>
    </source>
</evidence>
<dbReference type="PANTHER" id="PTHR11070:SF2">
    <property type="entry name" value="ATP-DEPENDENT DNA HELICASE SRS2"/>
    <property type="match status" value="1"/>
</dbReference>
<evidence type="ECO:0000256" key="8">
    <source>
        <dbReference type="ARBA" id="ARBA00048988"/>
    </source>
</evidence>
<dbReference type="GO" id="GO:0003677">
    <property type="term" value="F:DNA binding"/>
    <property type="evidence" value="ECO:0007669"/>
    <property type="project" value="InterPro"/>
</dbReference>
<dbReference type="Proteomes" id="UP000018142">
    <property type="component" value="Unassembled WGS sequence"/>
</dbReference>
<keyword evidence="2" id="KW-0378">Hydrolase</keyword>
<name>R6RCS2_9FIRM</name>
<dbReference type="Pfam" id="PF00580">
    <property type="entry name" value="UvrD-helicase"/>
    <property type="match status" value="1"/>
</dbReference>
<feature type="domain" description="UvrD-like helicase C-terminal" evidence="10">
    <location>
        <begin position="231"/>
        <end position="318"/>
    </location>
</feature>
<comment type="catalytic activity">
    <reaction evidence="8">
        <text>ATP + H2O = ADP + phosphate + H(+)</text>
        <dbReference type="Rhea" id="RHEA:13065"/>
        <dbReference type="ChEBI" id="CHEBI:15377"/>
        <dbReference type="ChEBI" id="CHEBI:15378"/>
        <dbReference type="ChEBI" id="CHEBI:30616"/>
        <dbReference type="ChEBI" id="CHEBI:43474"/>
        <dbReference type="ChEBI" id="CHEBI:456216"/>
        <dbReference type="EC" id="5.6.2.4"/>
    </reaction>
</comment>
<evidence type="ECO:0000259" key="10">
    <source>
        <dbReference type="Pfam" id="PF13361"/>
    </source>
</evidence>
<accession>R6RCS2</accession>
<evidence type="ECO:0000313" key="12">
    <source>
        <dbReference type="Proteomes" id="UP000018142"/>
    </source>
</evidence>
<proteinExistence type="predicted"/>